<evidence type="ECO:0000256" key="11">
    <source>
        <dbReference type="ARBA" id="ARBA00023125"/>
    </source>
</evidence>
<comment type="caution">
    <text evidence="17">The sequence shown here is derived from an EMBL/GenBank/DDBJ whole genome shotgun (WGS) entry which is preliminary data.</text>
</comment>
<evidence type="ECO:0000256" key="9">
    <source>
        <dbReference type="ARBA" id="ARBA00023004"/>
    </source>
</evidence>
<dbReference type="PANTHER" id="PTHR42944">
    <property type="entry name" value="ADENINE DNA GLYCOSYLASE"/>
    <property type="match status" value="1"/>
</dbReference>
<dbReference type="Gene3D" id="1.10.340.30">
    <property type="entry name" value="Hypothetical protein, domain 2"/>
    <property type="match status" value="1"/>
</dbReference>
<dbReference type="GO" id="GO:0034039">
    <property type="term" value="F:8-oxo-7,8-dihydroguanine DNA N-glycosylase activity"/>
    <property type="evidence" value="ECO:0007669"/>
    <property type="project" value="TreeGrafter"/>
</dbReference>
<keyword evidence="13 15" id="KW-0326">Glycosidase</keyword>
<dbReference type="InterPro" id="IPR003651">
    <property type="entry name" value="Endonuclease3_FeS-loop_motif"/>
</dbReference>
<sequence>MFNFLDNFDIETFQKDLLSWFSRHKRDLPWRRTKDPYHIWVSEIMLQQTRVETVIPYFERFLEEFPTIEALAEAGEEKVLKAWEGLGYYSRARNLQTAVREVKESYGGVVPDTEDEIATLKGVGPYTAGAILSIAYNKPVPAVDGNVMRVLSRILFIEEDIAKAKTRKIFEQAVREMIPPDSASNFNQALMELGAIVCTPTSPACLLCPVQKECRAFHEGMQEQLPVKAKKKPPKPVKIAVAVLENAKGKFLINRRPKEGLLANLWEFPNCEVEAGKDYKEQLQSFFKNECQLNAVLHEEIMDFDHVFSHIKWELSVFRGTFNNNVMENEEIKLVNLQELQRFPFSVSHKKIIRRLVKWNSD</sequence>
<evidence type="ECO:0000256" key="7">
    <source>
        <dbReference type="ARBA" id="ARBA00022763"/>
    </source>
</evidence>
<gene>
    <name evidence="17" type="primary">mutY</name>
    <name evidence="17" type="ORF">DCC39_14300</name>
</gene>
<dbReference type="InterPro" id="IPR003265">
    <property type="entry name" value="HhH-GPD_domain"/>
</dbReference>
<evidence type="ECO:0000256" key="4">
    <source>
        <dbReference type="ARBA" id="ARBA00022023"/>
    </source>
</evidence>
<keyword evidence="12" id="KW-0234">DNA repair</keyword>
<dbReference type="InterPro" id="IPR000445">
    <property type="entry name" value="HhH_motif"/>
</dbReference>
<accession>A0A2U1JV06</accession>
<evidence type="ECO:0000256" key="15">
    <source>
        <dbReference type="RuleBase" id="RU365096"/>
    </source>
</evidence>
<dbReference type="Pfam" id="PF00633">
    <property type="entry name" value="HHH"/>
    <property type="match status" value="1"/>
</dbReference>
<keyword evidence="11" id="KW-0238">DNA-binding</keyword>
<dbReference type="SMART" id="SM00478">
    <property type="entry name" value="ENDO3c"/>
    <property type="match status" value="1"/>
</dbReference>
<dbReference type="GO" id="GO:0032357">
    <property type="term" value="F:oxidized purine DNA binding"/>
    <property type="evidence" value="ECO:0007669"/>
    <property type="project" value="TreeGrafter"/>
</dbReference>
<reference evidence="17 18" key="1">
    <citation type="submission" date="2018-04" db="EMBL/GenBank/DDBJ databases">
        <title>Camelliibacillus theae gen. nov., sp. nov., isolated from Pu'er tea.</title>
        <authorList>
            <person name="Niu L."/>
        </authorList>
    </citation>
    <scope>NUCLEOTIDE SEQUENCE [LARGE SCALE GENOMIC DNA]</scope>
    <source>
        <strain evidence="17 18">T8</strain>
    </source>
</reference>
<dbReference type="SUPFAM" id="SSF55811">
    <property type="entry name" value="Nudix"/>
    <property type="match status" value="1"/>
</dbReference>
<keyword evidence="6" id="KW-0479">Metal-binding</keyword>
<dbReference type="NCBIfam" id="TIGR01084">
    <property type="entry name" value="mutY"/>
    <property type="match status" value="1"/>
</dbReference>
<evidence type="ECO:0000256" key="3">
    <source>
        <dbReference type="ARBA" id="ARBA00012045"/>
    </source>
</evidence>
<dbReference type="SUPFAM" id="SSF48150">
    <property type="entry name" value="DNA-glycosylase"/>
    <property type="match status" value="1"/>
</dbReference>
<dbReference type="GO" id="GO:0035485">
    <property type="term" value="F:adenine/guanine mispair binding"/>
    <property type="evidence" value="ECO:0007669"/>
    <property type="project" value="TreeGrafter"/>
</dbReference>
<protein>
    <recommendedName>
        <fullName evidence="4 15">Adenine DNA glycosylase</fullName>
        <ecNumber evidence="3 15">3.2.2.31</ecNumber>
    </recommendedName>
</protein>
<dbReference type="FunFam" id="1.10.1670.10:FF:000002">
    <property type="entry name" value="Adenine DNA glycosylase"/>
    <property type="match status" value="1"/>
</dbReference>
<keyword evidence="18" id="KW-1185">Reference proteome</keyword>
<dbReference type="InterPro" id="IPR015797">
    <property type="entry name" value="NUDIX_hydrolase-like_dom_sf"/>
</dbReference>
<dbReference type="OrthoDB" id="9802365at2"/>
<evidence type="ECO:0000313" key="18">
    <source>
        <dbReference type="Proteomes" id="UP000245998"/>
    </source>
</evidence>
<dbReference type="InterPro" id="IPR023170">
    <property type="entry name" value="HhH_base_excis_C"/>
</dbReference>
<evidence type="ECO:0000259" key="16">
    <source>
        <dbReference type="SMART" id="SM00478"/>
    </source>
</evidence>
<dbReference type="GO" id="GO:0006298">
    <property type="term" value="P:mismatch repair"/>
    <property type="evidence" value="ECO:0007669"/>
    <property type="project" value="TreeGrafter"/>
</dbReference>
<comment type="function">
    <text evidence="15">Adenine glycosylase active on G-A mispairs.</text>
</comment>
<keyword evidence="10" id="KW-0411">Iron-sulfur</keyword>
<dbReference type="AlphaFoldDB" id="A0A2U1JV06"/>
<keyword evidence="8" id="KW-0378">Hydrolase</keyword>
<comment type="cofactor">
    <cofactor evidence="15">
        <name>[4Fe-4S] cluster</name>
        <dbReference type="ChEBI" id="CHEBI:49883"/>
    </cofactor>
    <text evidence="15">Binds 1 [4Fe-4S] cluster.</text>
</comment>
<dbReference type="CDD" id="cd03431">
    <property type="entry name" value="NUDIX_DNA_Glycosylase_C-MutY"/>
    <property type="match status" value="1"/>
</dbReference>
<dbReference type="InterPro" id="IPR004035">
    <property type="entry name" value="Endouclease-III_FeS-bd_BS"/>
</dbReference>
<dbReference type="SMART" id="SM00525">
    <property type="entry name" value="FES"/>
    <property type="match status" value="1"/>
</dbReference>
<feature type="domain" description="HhH-GPD" evidence="16">
    <location>
        <begin position="45"/>
        <end position="196"/>
    </location>
</feature>
<dbReference type="GO" id="GO:0000701">
    <property type="term" value="F:purine-specific mismatch base pair DNA N-glycosylase activity"/>
    <property type="evidence" value="ECO:0007669"/>
    <property type="project" value="UniProtKB-EC"/>
</dbReference>
<proteinExistence type="inferred from homology"/>
<dbReference type="InterPro" id="IPR029119">
    <property type="entry name" value="MutY_C"/>
</dbReference>
<evidence type="ECO:0000256" key="13">
    <source>
        <dbReference type="ARBA" id="ARBA00023295"/>
    </source>
</evidence>
<keyword evidence="5" id="KW-0004">4Fe-4S</keyword>
<dbReference type="InterPro" id="IPR005760">
    <property type="entry name" value="A/G_AdeGlyc_MutY"/>
</dbReference>
<dbReference type="GO" id="GO:0051539">
    <property type="term" value="F:4 iron, 4 sulfur cluster binding"/>
    <property type="evidence" value="ECO:0007669"/>
    <property type="project" value="UniProtKB-UniRule"/>
</dbReference>
<dbReference type="Gene3D" id="1.10.1670.10">
    <property type="entry name" value="Helix-hairpin-Helix base-excision DNA repair enzymes (C-terminal)"/>
    <property type="match status" value="1"/>
</dbReference>
<dbReference type="GO" id="GO:0046872">
    <property type="term" value="F:metal ion binding"/>
    <property type="evidence" value="ECO:0007669"/>
    <property type="project" value="UniProtKB-UniRule"/>
</dbReference>
<dbReference type="Pfam" id="PF00730">
    <property type="entry name" value="HhH-GPD"/>
    <property type="match status" value="1"/>
</dbReference>
<evidence type="ECO:0000256" key="10">
    <source>
        <dbReference type="ARBA" id="ARBA00023014"/>
    </source>
</evidence>
<evidence type="ECO:0000313" key="17">
    <source>
        <dbReference type="EMBL" id="PWA08774.1"/>
    </source>
</evidence>
<comment type="function">
    <text evidence="14">Base excision repair (BER) glycosylase that initiates repair of A:oxoG to C:G by removing the inappropriately paired adenine base from the DNA backbone, generating an abasic site product. 8-oxoguanine (oxoG) is a genotoxic DNA lesion resulting from oxidation of guanine; this residue is misread by replicative DNA polymerases, that insert adenine instead of cytosine opposite the oxidized damaged base. Shows a powerful dicrimination of A versus C, since it does not cleave cytosine in oxoG:C pairs. May also be able to remove adenine from A:G mispairs, although this activity may not be physiologically relevant.</text>
</comment>
<comment type="catalytic activity">
    <reaction evidence="1 15">
        <text>Hydrolyzes free adenine bases from 7,8-dihydro-8-oxoguanine:adenine mismatched double-stranded DNA, leaving an apurinic site.</text>
        <dbReference type="EC" id="3.2.2.31"/>
    </reaction>
</comment>
<dbReference type="EMBL" id="QCZG01000034">
    <property type="protein sequence ID" value="PWA08774.1"/>
    <property type="molecule type" value="Genomic_DNA"/>
</dbReference>
<dbReference type="PROSITE" id="PS00764">
    <property type="entry name" value="ENDONUCLEASE_III_1"/>
    <property type="match status" value="1"/>
</dbReference>
<dbReference type="Pfam" id="PF14815">
    <property type="entry name" value="NUDIX_4"/>
    <property type="match status" value="1"/>
</dbReference>
<evidence type="ECO:0000256" key="14">
    <source>
        <dbReference type="ARBA" id="ARBA00058550"/>
    </source>
</evidence>
<dbReference type="RefSeq" id="WP_116555579.1">
    <property type="nucleotide sequence ID" value="NZ_QCZG01000034.1"/>
</dbReference>
<dbReference type="InterPro" id="IPR011257">
    <property type="entry name" value="DNA_glycosylase"/>
</dbReference>
<evidence type="ECO:0000256" key="2">
    <source>
        <dbReference type="ARBA" id="ARBA00008343"/>
    </source>
</evidence>
<organism evidence="17 18">
    <name type="scientific">Pueribacillus theae</name>
    <dbReference type="NCBI Taxonomy" id="2171751"/>
    <lineage>
        <taxon>Bacteria</taxon>
        <taxon>Bacillati</taxon>
        <taxon>Bacillota</taxon>
        <taxon>Bacilli</taxon>
        <taxon>Bacillales</taxon>
        <taxon>Bacillaceae</taxon>
        <taxon>Pueribacillus</taxon>
    </lineage>
</organism>
<keyword evidence="9 15" id="KW-0408">Iron</keyword>
<evidence type="ECO:0000256" key="1">
    <source>
        <dbReference type="ARBA" id="ARBA00000843"/>
    </source>
</evidence>
<evidence type="ECO:0000256" key="6">
    <source>
        <dbReference type="ARBA" id="ARBA00022723"/>
    </source>
</evidence>
<dbReference type="CDD" id="cd00056">
    <property type="entry name" value="ENDO3c"/>
    <property type="match status" value="1"/>
</dbReference>
<evidence type="ECO:0000256" key="8">
    <source>
        <dbReference type="ARBA" id="ARBA00022801"/>
    </source>
</evidence>
<dbReference type="FunFam" id="1.10.340.30:FF:000010">
    <property type="entry name" value="Adenine DNA glycosylase"/>
    <property type="match status" value="1"/>
</dbReference>
<evidence type="ECO:0000256" key="5">
    <source>
        <dbReference type="ARBA" id="ARBA00022485"/>
    </source>
</evidence>
<comment type="similarity">
    <text evidence="2 15">Belongs to the Nth/MutY family.</text>
</comment>
<dbReference type="GO" id="GO:0006284">
    <property type="term" value="P:base-excision repair"/>
    <property type="evidence" value="ECO:0007669"/>
    <property type="project" value="UniProtKB-UniRule"/>
</dbReference>
<name>A0A2U1JV06_9BACI</name>
<dbReference type="PANTHER" id="PTHR42944:SF1">
    <property type="entry name" value="ADENINE DNA GLYCOSYLASE"/>
    <property type="match status" value="1"/>
</dbReference>
<dbReference type="InterPro" id="IPR044298">
    <property type="entry name" value="MIG/MutY"/>
</dbReference>
<dbReference type="EC" id="3.2.2.31" evidence="3 15"/>
<evidence type="ECO:0000256" key="12">
    <source>
        <dbReference type="ARBA" id="ARBA00023204"/>
    </source>
</evidence>
<keyword evidence="7 15" id="KW-0227">DNA damage</keyword>
<dbReference type="Gene3D" id="3.90.79.10">
    <property type="entry name" value="Nucleoside Triphosphate Pyrophosphohydrolase"/>
    <property type="match status" value="1"/>
</dbReference>
<dbReference type="Proteomes" id="UP000245998">
    <property type="component" value="Unassembled WGS sequence"/>
</dbReference>